<sequence length="193" mass="21961">MENIRVGIAQAAQLPSFIEIHNSSTILDALAIAGFKEAPGTDLLAIHRGRTLNLFVSLHAHGIKNNDRIFILQRRRKDGSRKKQFLESLSQRAPSVIEIMNRKRMKLNTEKKAEYYRILDLMYNSWENYKTFPKMLEDLLKGQEMHHTNNSSNTKQIGTNLDFMSEISEEPLPSLGFVQSNGRNVSTCGIAND</sequence>
<dbReference type="VEuPathDB" id="TrichDB:TRFO_39456"/>
<dbReference type="AlphaFoldDB" id="A0A1J4J9P4"/>
<accession>A0A1J4J9P4</accession>
<dbReference type="GeneID" id="94847362"/>
<evidence type="ECO:0008006" key="3">
    <source>
        <dbReference type="Google" id="ProtNLM"/>
    </source>
</evidence>
<comment type="caution">
    <text evidence="1">The sequence shown here is derived from an EMBL/GenBank/DDBJ whole genome shotgun (WGS) entry which is preliminary data.</text>
</comment>
<dbReference type="Proteomes" id="UP000179807">
    <property type="component" value="Unassembled WGS sequence"/>
</dbReference>
<dbReference type="RefSeq" id="XP_068347508.1">
    <property type="nucleotide sequence ID" value="XM_068512658.1"/>
</dbReference>
<protein>
    <recommendedName>
        <fullName evidence="3">Ubiquitin-like domain-containing protein</fullName>
    </recommendedName>
</protein>
<evidence type="ECO:0000313" key="1">
    <source>
        <dbReference type="EMBL" id="OHS94371.1"/>
    </source>
</evidence>
<reference evidence="1" key="1">
    <citation type="submission" date="2016-10" db="EMBL/GenBank/DDBJ databases">
        <authorList>
            <person name="Benchimol M."/>
            <person name="Almeida L.G."/>
            <person name="Vasconcelos A.T."/>
            <person name="Perreira-Neves A."/>
            <person name="Rosa I.A."/>
            <person name="Tasca T."/>
            <person name="Bogo M.R."/>
            <person name="de Souza W."/>
        </authorList>
    </citation>
    <scope>NUCLEOTIDE SEQUENCE [LARGE SCALE GENOMIC DNA]</scope>
    <source>
        <strain evidence="1">K</strain>
    </source>
</reference>
<name>A0A1J4J9P4_9EUKA</name>
<evidence type="ECO:0000313" key="2">
    <source>
        <dbReference type="Proteomes" id="UP000179807"/>
    </source>
</evidence>
<keyword evidence="2" id="KW-1185">Reference proteome</keyword>
<proteinExistence type="predicted"/>
<gene>
    <name evidence="1" type="ORF">TRFO_39456</name>
</gene>
<dbReference type="EMBL" id="MLAK01001325">
    <property type="protein sequence ID" value="OHS94371.1"/>
    <property type="molecule type" value="Genomic_DNA"/>
</dbReference>
<organism evidence="1 2">
    <name type="scientific">Tritrichomonas foetus</name>
    <dbReference type="NCBI Taxonomy" id="1144522"/>
    <lineage>
        <taxon>Eukaryota</taxon>
        <taxon>Metamonada</taxon>
        <taxon>Parabasalia</taxon>
        <taxon>Tritrichomonadida</taxon>
        <taxon>Tritrichomonadidae</taxon>
        <taxon>Tritrichomonas</taxon>
    </lineage>
</organism>